<proteinExistence type="predicted"/>
<dbReference type="EMBL" id="QMIF01000002">
    <property type="protein sequence ID" value="TVM35756.1"/>
    <property type="molecule type" value="Genomic_DNA"/>
</dbReference>
<gene>
    <name evidence="1" type="ORF">DQK91_03585</name>
</gene>
<dbReference type="Proteomes" id="UP000434052">
    <property type="component" value="Unassembled WGS sequence"/>
</dbReference>
<name>A0A6P1ZJM5_9BACT</name>
<accession>A0A6P1ZJM5</accession>
<reference evidence="1 2" key="1">
    <citation type="submission" date="2018-06" db="EMBL/GenBank/DDBJ databases">
        <title>Complete genome of Desulfovibrio marinus P48SEP.</title>
        <authorList>
            <person name="Crispim J.S."/>
            <person name="Vidigal P.M.P."/>
            <person name="Silva L.C.F."/>
            <person name="Araujo L.C."/>
            <person name="Laguardia C.N."/>
            <person name="Dias R.S."/>
            <person name="Sousa M.P."/>
            <person name="Paula S.O."/>
            <person name="Silva C."/>
        </authorList>
    </citation>
    <scope>NUCLEOTIDE SEQUENCE [LARGE SCALE GENOMIC DNA]</scope>
    <source>
        <strain evidence="1 2">P48SEP</strain>
    </source>
</reference>
<organism evidence="1 2">
    <name type="scientific">Oceanidesulfovibrio marinus</name>
    <dbReference type="NCBI Taxonomy" id="370038"/>
    <lineage>
        <taxon>Bacteria</taxon>
        <taxon>Pseudomonadati</taxon>
        <taxon>Thermodesulfobacteriota</taxon>
        <taxon>Desulfovibrionia</taxon>
        <taxon>Desulfovibrionales</taxon>
        <taxon>Desulfovibrionaceae</taxon>
        <taxon>Oceanidesulfovibrio</taxon>
    </lineage>
</organism>
<evidence type="ECO:0000313" key="1">
    <source>
        <dbReference type="EMBL" id="TVM35756.1"/>
    </source>
</evidence>
<evidence type="ECO:0008006" key="3">
    <source>
        <dbReference type="Google" id="ProtNLM"/>
    </source>
</evidence>
<dbReference type="NCBIfam" id="NF033832">
    <property type="entry name" value="sce7726_fam"/>
    <property type="match status" value="1"/>
</dbReference>
<dbReference type="AlphaFoldDB" id="A0A6P1ZJM5"/>
<protein>
    <recommendedName>
        <fullName evidence="3">Sce7726 family protein</fullName>
    </recommendedName>
</protein>
<sequence length="221" mass="25422">MFCQRFPSLQGGEVTRDAQELLQISANACRRYIMRDADVRNAVHGNLLRPFYEDGESRILDEVVLGLDEARIDVAVINGSLHGYELKSAQDTLGRLPRQIEVYGKALDFVTLVVADNHLDQALDIIPNWWGVVRAKKTRGRLYLKKIRQPWWNPSPDPLTIARFLWKEEALSFLVRHGVKGIARKPKYILWQMIAESYPLAQISAYVRQTLKARQGWRVDP</sequence>
<comment type="caution">
    <text evidence="1">The sequence shown here is derived from an EMBL/GenBank/DDBJ whole genome shotgun (WGS) entry which is preliminary data.</text>
</comment>
<dbReference type="InterPro" id="IPR047729">
    <property type="entry name" value="Sce7726-like"/>
</dbReference>
<evidence type="ECO:0000313" key="2">
    <source>
        <dbReference type="Proteomes" id="UP000434052"/>
    </source>
</evidence>